<evidence type="ECO:0000313" key="3">
    <source>
        <dbReference type="Proteomes" id="UP001177769"/>
    </source>
</evidence>
<feature type="signal peptide" evidence="1">
    <location>
        <begin position="1"/>
        <end position="21"/>
    </location>
</feature>
<keyword evidence="3" id="KW-1185">Reference proteome</keyword>
<name>A0AA95SQ08_9BURK</name>
<gene>
    <name evidence="2" type="ORF">PFX98_21970</name>
</gene>
<feature type="chain" id="PRO_5041717363" description="DUF2946 domain-containing protein" evidence="1">
    <location>
        <begin position="22"/>
        <end position="117"/>
    </location>
</feature>
<proteinExistence type="predicted"/>
<evidence type="ECO:0000313" key="2">
    <source>
        <dbReference type="EMBL" id="WIT11526.1"/>
    </source>
</evidence>
<keyword evidence="1" id="KW-0732">Signal</keyword>
<dbReference type="KEGG" id="pais:PFX98_21970"/>
<accession>A0AA95SQ08</accession>
<dbReference type="RefSeq" id="WP_285232607.1">
    <property type="nucleotide sequence ID" value="NZ_CP116346.1"/>
</dbReference>
<evidence type="ECO:0008006" key="4">
    <source>
        <dbReference type="Google" id="ProtNLM"/>
    </source>
</evidence>
<evidence type="ECO:0000256" key="1">
    <source>
        <dbReference type="SAM" id="SignalP"/>
    </source>
</evidence>
<dbReference type="EMBL" id="CP116346">
    <property type="protein sequence ID" value="WIT11526.1"/>
    <property type="molecule type" value="Genomic_DNA"/>
</dbReference>
<organism evidence="2 3">
    <name type="scientific">Paucibacter sediminis</name>
    <dbReference type="NCBI Taxonomy" id="3019553"/>
    <lineage>
        <taxon>Bacteria</taxon>
        <taxon>Pseudomonadati</taxon>
        <taxon>Pseudomonadota</taxon>
        <taxon>Betaproteobacteria</taxon>
        <taxon>Burkholderiales</taxon>
        <taxon>Sphaerotilaceae</taxon>
        <taxon>Roseateles</taxon>
    </lineage>
</organism>
<reference evidence="2" key="1">
    <citation type="submission" date="2023-01" db="EMBL/GenBank/DDBJ databases">
        <title>Whole genome sequence of Paucibacter sp. S2-9 isolated from pond sediment.</title>
        <authorList>
            <person name="Jung J.Y."/>
        </authorList>
    </citation>
    <scope>NUCLEOTIDE SEQUENCE</scope>
    <source>
        <strain evidence="2">S2-9</strain>
    </source>
</reference>
<protein>
    <recommendedName>
        <fullName evidence="4">DUF2946 domain-containing protein</fullName>
    </recommendedName>
</protein>
<dbReference type="Proteomes" id="UP001177769">
    <property type="component" value="Chromosome"/>
</dbReference>
<dbReference type="AlphaFoldDB" id="A0AA95SQ08"/>
<sequence length="117" mass="12897">MRFKPVLHLLLMLCLCWQALAAAGVGVLLTRGDSQLNAQLHFLKLESHHHDRDGSVHKDKSKASQQHALDDACVHAPSLLMDFDLPLLSASLCAPAEPQRTAIQLPPLRSLERPPRA</sequence>